<sequence>MLSPAPSPPGNPLGPTDPLPHRPRRVLVAGPSGAGKTTLVAAIARRLGLPAYELDALHHGPNWTPRPEFVADVEEFSARRQWAVEWQYGKVRRLLAERADTMVWLDHPKSLVMSRVIWRTVSRRVRGEQLWNGNVEPPLRNMFTDPENVVRWSWRTYREVGDQVRALLTHPDVGQLVIVRLRGQRQVETWLAGPLNAVAQRGDDE</sequence>
<dbReference type="PANTHER" id="PTHR37816:SF1">
    <property type="entry name" value="TOXIN"/>
    <property type="match status" value="1"/>
</dbReference>
<dbReference type="Gene3D" id="3.40.50.300">
    <property type="entry name" value="P-loop containing nucleotide triphosphate hydrolases"/>
    <property type="match status" value="1"/>
</dbReference>
<dbReference type="GO" id="GO:0016301">
    <property type="term" value="F:kinase activity"/>
    <property type="evidence" value="ECO:0007669"/>
    <property type="project" value="UniProtKB-KW"/>
</dbReference>
<dbReference type="Proteomes" id="UP000184501">
    <property type="component" value="Unassembled WGS sequence"/>
</dbReference>
<name>A0A1M4XUR9_STRHI</name>
<protein>
    <submittedName>
        <fullName evidence="3">Adenylate kinase</fullName>
    </submittedName>
</protein>
<dbReference type="GO" id="GO:0016887">
    <property type="term" value="F:ATP hydrolysis activity"/>
    <property type="evidence" value="ECO:0007669"/>
    <property type="project" value="InterPro"/>
</dbReference>
<dbReference type="InterPro" id="IPR003593">
    <property type="entry name" value="AAA+_ATPase"/>
</dbReference>
<evidence type="ECO:0000313" key="3">
    <source>
        <dbReference type="EMBL" id="SHE97086.1"/>
    </source>
</evidence>
<dbReference type="PANTHER" id="PTHR37816">
    <property type="entry name" value="YALI0E33011P"/>
    <property type="match status" value="1"/>
</dbReference>
<gene>
    <name evidence="3" type="ORF">SAMN05444320_102127</name>
</gene>
<dbReference type="OrthoDB" id="3199600at2"/>
<dbReference type="Pfam" id="PF00004">
    <property type="entry name" value="AAA"/>
    <property type="match status" value="1"/>
</dbReference>
<evidence type="ECO:0000259" key="2">
    <source>
        <dbReference type="SMART" id="SM00382"/>
    </source>
</evidence>
<dbReference type="EMBL" id="FQVN01000002">
    <property type="protein sequence ID" value="SHE97086.1"/>
    <property type="molecule type" value="Genomic_DNA"/>
</dbReference>
<keyword evidence="4" id="KW-1185">Reference proteome</keyword>
<evidence type="ECO:0000313" key="4">
    <source>
        <dbReference type="Proteomes" id="UP000184501"/>
    </source>
</evidence>
<accession>A0A1M4XUR9</accession>
<proteinExistence type="predicted"/>
<reference evidence="3 4" key="1">
    <citation type="submission" date="2016-11" db="EMBL/GenBank/DDBJ databases">
        <authorList>
            <person name="Jaros S."/>
            <person name="Januszkiewicz K."/>
            <person name="Wedrychowicz H."/>
        </authorList>
    </citation>
    <scope>NUCLEOTIDE SEQUENCE [LARGE SCALE GENOMIC DNA]</scope>
    <source>
        <strain evidence="3 4">DSM 44523</strain>
    </source>
</reference>
<evidence type="ECO:0000256" key="1">
    <source>
        <dbReference type="SAM" id="MobiDB-lite"/>
    </source>
</evidence>
<dbReference type="RefSeq" id="WP_073480435.1">
    <property type="nucleotide sequence ID" value="NZ_FQVN01000002.1"/>
</dbReference>
<dbReference type="AlphaFoldDB" id="A0A1M4XUR9"/>
<feature type="domain" description="AAA+ ATPase" evidence="2">
    <location>
        <begin position="22"/>
        <end position="194"/>
    </location>
</feature>
<feature type="compositionally biased region" description="Pro residues" evidence="1">
    <location>
        <begin position="1"/>
        <end position="18"/>
    </location>
</feature>
<feature type="region of interest" description="Disordered" evidence="1">
    <location>
        <begin position="1"/>
        <end position="31"/>
    </location>
</feature>
<dbReference type="SMART" id="SM00382">
    <property type="entry name" value="AAA"/>
    <property type="match status" value="1"/>
</dbReference>
<dbReference type="InterPro" id="IPR003959">
    <property type="entry name" value="ATPase_AAA_core"/>
</dbReference>
<dbReference type="SUPFAM" id="SSF52540">
    <property type="entry name" value="P-loop containing nucleoside triphosphate hydrolases"/>
    <property type="match status" value="1"/>
</dbReference>
<keyword evidence="3" id="KW-0418">Kinase</keyword>
<organism evidence="3 4">
    <name type="scientific">Streptoalloteichus hindustanus</name>
    <dbReference type="NCBI Taxonomy" id="2017"/>
    <lineage>
        <taxon>Bacteria</taxon>
        <taxon>Bacillati</taxon>
        <taxon>Actinomycetota</taxon>
        <taxon>Actinomycetes</taxon>
        <taxon>Pseudonocardiales</taxon>
        <taxon>Pseudonocardiaceae</taxon>
        <taxon>Streptoalloteichus</taxon>
    </lineage>
</organism>
<dbReference type="STRING" id="2017.SAMN05444320_102127"/>
<dbReference type="InterPro" id="IPR052922">
    <property type="entry name" value="Cytidylate_Kinase-2"/>
</dbReference>
<dbReference type="InterPro" id="IPR027417">
    <property type="entry name" value="P-loop_NTPase"/>
</dbReference>
<dbReference type="GO" id="GO:0005524">
    <property type="term" value="F:ATP binding"/>
    <property type="evidence" value="ECO:0007669"/>
    <property type="project" value="InterPro"/>
</dbReference>
<keyword evidence="3" id="KW-0808">Transferase</keyword>